<name>G2J976_9BURK</name>
<dbReference type="AlphaFoldDB" id="G2J976"/>
<evidence type="ECO:0000313" key="2">
    <source>
        <dbReference type="EMBL" id="CCD29323.1"/>
    </source>
</evidence>
<keyword evidence="3" id="KW-1185">Reference proteome</keyword>
<organism evidence="2 3">
    <name type="scientific">Candidatus Glomeribacter gigasporarum BEG34</name>
    <dbReference type="NCBI Taxonomy" id="1070319"/>
    <lineage>
        <taxon>Bacteria</taxon>
        <taxon>Pseudomonadati</taxon>
        <taxon>Pseudomonadota</taxon>
        <taxon>Betaproteobacteria</taxon>
        <taxon>Burkholderiales</taxon>
        <taxon>Burkholderiaceae</taxon>
        <taxon>Candidatus Glomeribacter</taxon>
    </lineage>
</organism>
<feature type="transmembrane region" description="Helical" evidence="1">
    <location>
        <begin position="183"/>
        <end position="202"/>
    </location>
</feature>
<gene>
    <name evidence="2" type="primary">pilO</name>
    <name evidence="2" type="ORF">CAGGBEG34_220074</name>
</gene>
<dbReference type="EMBL" id="CAFB01000039">
    <property type="protein sequence ID" value="CCD29323.1"/>
    <property type="molecule type" value="Genomic_DNA"/>
</dbReference>
<accession>G2J976</accession>
<dbReference type="RefSeq" id="WP_006682542.1">
    <property type="nucleotide sequence ID" value="NZ_CAFB01000039.1"/>
</dbReference>
<proteinExistence type="predicted"/>
<comment type="caution">
    <text evidence="2">The sequence shown here is derived from an EMBL/GenBank/DDBJ whole genome shotgun (WGS) entry which is preliminary data.</text>
</comment>
<protein>
    <submittedName>
        <fullName evidence="2">Type IV pilus protein</fullName>
    </submittedName>
</protein>
<keyword evidence="1" id="KW-0812">Transmembrane</keyword>
<dbReference type="Proteomes" id="UP000054051">
    <property type="component" value="Unassembled WGS sequence"/>
</dbReference>
<dbReference type="STRING" id="1070319.CAGGBEG34_220074"/>
<evidence type="ECO:0000256" key="1">
    <source>
        <dbReference type="SAM" id="Phobius"/>
    </source>
</evidence>
<keyword evidence="1" id="KW-1133">Transmembrane helix</keyword>
<reference evidence="2 3" key="1">
    <citation type="submission" date="2011-08" db="EMBL/GenBank/DDBJ databases">
        <title>The genome of the obligate endobacterium of an arbuscular mycorrhizal fungus reveals an interphylum network of nutritional interactions.</title>
        <authorList>
            <person name="Ghignone S."/>
            <person name="Salvioli A."/>
            <person name="Anca I."/>
            <person name="Lumini E."/>
            <person name="Ortu G."/>
            <person name="Petiti L."/>
            <person name="Cruveiller S."/>
            <person name="Bianciotto V."/>
            <person name="Piffanelli P."/>
            <person name="Lanfranco L."/>
            <person name="Bonfante P."/>
        </authorList>
    </citation>
    <scope>NUCLEOTIDE SEQUENCE [LARGE SCALE GENOMIC DNA]</scope>
    <source>
        <strain evidence="2 3">BEG34</strain>
    </source>
</reference>
<dbReference type="OrthoDB" id="6451163at2"/>
<dbReference type="InterPro" id="IPR009663">
    <property type="entry name" value="PAP_PilO"/>
</dbReference>
<dbReference type="eggNOG" id="ENOG502Z9DZ">
    <property type="taxonomic scope" value="Bacteria"/>
</dbReference>
<sequence>MPATPPRMLPKVKVLRVNGKPFVCGLFWQPLTRPRAYMKEAREIGKRESMEIVAIRRSTIIQAGFVAKHQGALKGMVSMAAALAGLLGPSWLGVFVLDDGHYVLAAVNDRAIVPGCDLTGDHAAVRAKLNEVYGLFAWEKIYIPAGFDHAGETLDLNTLLTPARLKKEYRLKSLTFGLSAKEWGVGIAVAALLAAIVSVYFIRAVQHRKARERAEHLRRQQLAQLNAQNQQKQMAPLEHPWARQPSVENFLTGCLNAVYTLPLVIRGWTFETARCTAPRIEAVYARSGRATVHDFMDGACAHFESEPVIHGGGERASCVYPLTPIPSGDDALEPIAAAAARLSSYFQSLGIPLRLAEKADPTQASQALPGQLPSPSSSAPDWKTWAFQFTMAQAPQTLLSGLSGAGIRLTELSVKSSAAKLTWNVTGELYAR</sequence>
<evidence type="ECO:0000313" key="3">
    <source>
        <dbReference type="Proteomes" id="UP000054051"/>
    </source>
</evidence>
<feature type="transmembrane region" description="Helical" evidence="1">
    <location>
        <begin position="77"/>
        <end position="97"/>
    </location>
</feature>
<dbReference type="Pfam" id="PF06864">
    <property type="entry name" value="PAP_PilO"/>
    <property type="match status" value="1"/>
</dbReference>
<keyword evidence="1" id="KW-0472">Membrane</keyword>